<feature type="transmembrane region" description="Helical" evidence="5">
    <location>
        <begin position="30"/>
        <end position="52"/>
    </location>
</feature>
<dbReference type="Pfam" id="PF00015">
    <property type="entry name" value="MCPsignal"/>
    <property type="match status" value="1"/>
</dbReference>
<accession>A0A2P8EUX3</accession>
<organism evidence="8 9">
    <name type="scientific">Marinobacterium halophilum</name>
    <dbReference type="NCBI Taxonomy" id="267374"/>
    <lineage>
        <taxon>Bacteria</taxon>
        <taxon>Pseudomonadati</taxon>
        <taxon>Pseudomonadota</taxon>
        <taxon>Gammaproteobacteria</taxon>
        <taxon>Oceanospirillales</taxon>
        <taxon>Oceanospirillaceae</taxon>
        <taxon>Marinobacterium</taxon>
    </lineage>
</organism>
<evidence type="ECO:0000256" key="3">
    <source>
        <dbReference type="ARBA" id="ARBA00029447"/>
    </source>
</evidence>
<keyword evidence="5" id="KW-0812">Transmembrane</keyword>
<dbReference type="InterPro" id="IPR004089">
    <property type="entry name" value="MCPsignal_dom"/>
</dbReference>
<protein>
    <submittedName>
        <fullName evidence="8">Methyl-accepting chemotaxis protein</fullName>
    </submittedName>
</protein>
<proteinExistence type="inferred from homology"/>
<evidence type="ECO:0000313" key="9">
    <source>
        <dbReference type="Proteomes" id="UP000242133"/>
    </source>
</evidence>
<dbReference type="GO" id="GO:0006935">
    <property type="term" value="P:chemotaxis"/>
    <property type="evidence" value="ECO:0007669"/>
    <property type="project" value="UniProtKB-ARBA"/>
</dbReference>
<feature type="domain" description="Methyl-accepting transducer" evidence="6">
    <location>
        <begin position="162"/>
        <end position="398"/>
    </location>
</feature>
<evidence type="ECO:0000256" key="2">
    <source>
        <dbReference type="ARBA" id="ARBA00023224"/>
    </source>
</evidence>
<dbReference type="EMBL" id="PYGI01000013">
    <property type="protein sequence ID" value="PSL13248.1"/>
    <property type="molecule type" value="Genomic_DNA"/>
</dbReference>
<evidence type="ECO:0000256" key="1">
    <source>
        <dbReference type="ARBA" id="ARBA00004370"/>
    </source>
</evidence>
<comment type="similarity">
    <text evidence="3">Belongs to the methyl-accepting chemotaxis (MCP) protein family.</text>
</comment>
<dbReference type="SMART" id="SM00304">
    <property type="entry name" value="HAMP"/>
    <property type="match status" value="1"/>
</dbReference>
<sequence>MNHNNDNNGAVMSLYTAIEQAAFNTLTKKIVGNVLFLLLPHVVLILVGSYFAADIRQVVADLALTSEQQAAIENSLSALLLTTGITISVALVAGIFTIFFMRHLFLRPIRQMTDILRAIKDKDGDISGTLPEYTHDEISDMAAAYNEFADSLKKMIAESQRRSVSVALCATRLQKVVIQAHSSAERQESQAQLVFQSSQESTQAIDEIAGSTLTISEQNSGNMQEVHGSSNELKRVHEQVRAVCELAQGFQDTVVKLGENSGNITKILSMVKDFSDQTNLLALNASIEAARAGEAGRGFAVVADEVRSLSQKVSNATQEIDRNIAEMSGLVEDTRSSARNILEYIGNTDRFITSTNEQFSRMVSDFEEVNNQLTGISAAIDELSHTNRESHGHVREITELSAGIRDEMAQSRSYSEELEISTEETQELLSRFIIGYGGFERMIQTGKQWAHETLSAMERLQSEGVNLFDHSYRRTNEGQSPEKYDCGYTDRFERMLQPVFDRFIAERPEFIYAIAVDRNGYAPAHHAKVSKPMSGDYKVDNLQSRQRRIFAGNRAEKRRASHTSPFLLQTFIRDTGEVLNDLSIPLYINGKHWGALIMGFDPEQLLKDAG</sequence>
<feature type="transmembrane region" description="Helical" evidence="5">
    <location>
        <begin position="78"/>
        <end position="101"/>
    </location>
</feature>
<dbReference type="Proteomes" id="UP000242133">
    <property type="component" value="Unassembled WGS sequence"/>
</dbReference>
<evidence type="ECO:0000313" key="8">
    <source>
        <dbReference type="EMBL" id="PSL13248.1"/>
    </source>
</evidence>
<dbReference type="Gene3D" id="1.10.287.950">
    <property type="entry name" value="Methyl-accepting chemotaxis protein"/>
    <property type="match status" value="1"/>
</dbReference>
<keyword evidence="5" id="KW-1133">Transmembrane helix</keyword>
<name>A0A2P8EUX3_9GAMM</name>
<feature type="domain" description="HAMP" evidence="7">
    <location>
        <begin position="103"/>
        <end position="157"/>
    </location>
</feature>
<keyword evidence="5" id="KW-0472">Membrane</keyword>
<dbReference type="CDD" id="cd06225">
    <property type="entry name" value="HAMP"/>
    <property type="match status" value="1"/>
</dbReference>
<gene>
    <name evidence="8" type="ORF">CLV44_11386</name>
</gene>
<comment type="subcellular location">
    <subcellularLocation>
        <location evidence="1">Membrane</location>
    </subcellularLocation>
</comment>
<dbReference type="Pfam" id="PF00672">
    <property type="entry name" value="HAMP"/>
    <property type="match status" value="1"/>
</dbReference>
<dbReference type="GO" id="GO:0007165">
    <property type="term" value="P:signal transduction"/>
    <property type="evidence" value="ECO:0007669"/>
    <property type="project" value="UniProtKB-KW"/>
</dbReference>
<dbReference type="GO" id="GO:0016020">
    <property type="term" value="C:membrane"/>
    <property type="evidence" value="ECO:0007669"/>
    <property type="project" value="UniProtKB-SubCell"/>
</dbReference>
<keyword evidence="9" id="KW-1185">Reference proteome</keyword>
<dbReference type="SMART" id="SM00283">
    <property type="entry name" value="MA"/>
    <property type="match status" value="1"/>
</dbReference>
<evidence type="ECO:0000256" key="4">
    <source>
        <dbReference type="PROSITE-ProRule" id="PRU00284"/>
    </source>
</evidence>
<dbReference type="SUPFAM" id="SSF58104">
    <property type="entry name" value="Methyl-accepting chemotaxis protein (MCP) signaling domain"/>
    <property type="match status" value="1"/>
</dbReference>
<dbReference type="InterPro" id="IPR003660">
    <property type="entry name" value="HAMP_dom"/>
</dbReference>
<comment type="caution">
    <text evidence="8">The sequence shown here is derived from an EMBL/GenBank/DDBJ whole genome shotgun (WGS) entry which is preliminary data.</text>
</comment>
<evidence type="ECO:0000259" key="6">
    <source>
        <dbReference type="PROSITE" id="PS50111"/>
    </source>
</evidence>
<keyword evidence="2 4" id="KW-0807">Transducer</keyword>
<evidence type="ECO:0000256" key="5">
    <source>
        <dbReference type="SAM" id="Phobius"/>
    </source>
</evidence>
<dbReference type="PROSITE" id="PS50111">
    <property type="entry name" value="CHEMOTAXIS_TRANSDUC_2"/>
    <property type="match status" value="1"/>
</dbReference>
<dbReference type="AlphaFoldDB" id="A0A2P8EUX3"/>
<dbReference type="PROSITE" id="PS50885">
    <property type="entry name" value="HAMP"/>
    <property type="match status" value="1"/>
</dbReference>
<evidence type="ECO:0000259" key="7">
    <source>
        <dbReference type="PROSITE" id="PS50885"/>
    </source>
</evidence>
<dbReference type="PANTHER" id="PTHR32089">
    <property type="entry name" value="METHYL-ACCEPTING CHEMOTAXIS PROTEIN MCPB"/>
    <property type="match status" value="1"/>
</dbReference>
<dbReference type="PANTHER" id="PTHR32089:SF112">
    <property type="entry name" value="LYSOZYME-LIKE PROTEIN-RELATED"/>
    <property type="match status" value="1"/>
</dbReference>
<reference evidence="8 9" key="1">
    <citation type="submission" date="2018-03" db="EMBL/GenBank/DDBJ databases">
        <title>Genomic Encyclopedia of Archaeal and Bacterial Type Strains, Phase II (KMG-II): from individual species to whole genera.</title>
        <authorList>
            <person name="Goeker M."/>
        </authorList>
    </citation>
    <scope>NUCLEOTIDE SEQUENCE [LARGE SCALE GENOMIC DNA]</scope>
    <source>
        <strain evidence="8 9">DSM 17586</strain>
    </source>
</reference>